<name>A0A6J4MNG4_9ACTN</name>
<gene>
    <name evidence="4" type="ORF">AVDCRST_MAG16-3163</name>
</gene>
<accession>A0A6J4MNG4</accession>
<keyword evidence="2" id="KW-0012">Acyltransferase</keyword>
<evidence type="ECO:0000259" key="3">
    <source>
        <dbReference type="PROSITE" id="PS51186"/>
    </source>
</evidence>
<dbReference type="AlphaFoldDB" id="A0A6J4MNG4"/>
<reference evidence="4" key="1">
    <citation type="submission" date="2020-02" db="EMBL/GenBank/DDBJ databases">
        <authorList>
            <person name="Meier V. D."/>
        </authorList>
    </citation>
    <scope>NUCLEOTIDE SEQUENCE</scope>
    <source>
        <strain evidence="4">AVDCRST_MAG16</strain>
    </source>
</reference>
<dbReference type="CDD" id="cd04301">
    <property type="entry name" value="NAT_SF"/>
    <property type="match status" value="1"/>
</dbReference>
<evidence type="ECO:0000256" key="1">
    <source>
        <dbReference type="ARBA" id="ARBA00022679"/>
    </source>
</evidence>
<dbReference type="PANTHER" id="PTHR43877">
    <property type="entry name" value="AMINOALKYLPHOSPHONATE N-ACETYLTRANSFERASE-RELATED-RELATED"/>
    <property type="match status" value="1"/>
</dbReference>
<dbReference type="SUPFAM" id="SSF55729">
    <property type="entry name" value="Acyl-CoA N-acyltransferases (Nat)"/>
    <property type="match status" value="1"/>
</dbReference>
<dbReference type="GO" id="GO:0016747">
    <property type="term" value="F:acyltransferase activity, transferring groups other than amino-acyl groups"/>
    <property type="evidence" value="ECO:0007669"/>
    <property type="project" value="InterPro"/>
</dbReference>
<dbReference type="PROSITE" id="PS51186">
    <property type="entry name" value="GNAT"/>
    <property type="match status" value="1"/>
</dbReference>
<dbReference type="InterPro" id="IPR016181">
    <property type="entry name" value="Acyl_CoA_acyltransferase"/>
</dbReference>
<evidence type="ECO:0000256" key="2">
    <source>
        <dbReference type="ARBA" id="ARBA00023315"/>
    </source>
</evidence>
<feature type="domain" description="N-acetyltransferase" evidence="3">
    <location>
        <begin position="115"/>
        <end position="248"/>
    </location>
</feature>
<proteinExistence type="predicted"/>
<keyword evidence="1" id="KW-0808">Transferase</keyword>
<protein>
    <recommendedName>
        <fullName evidence="3">N-acetyltransferase domain-containing protein</fullName>
    </recommendedName>
</protein>
<dbReference type="InterPro" id="IPR000182">
    <property type="entry name" value="GNAT_dom"/>
</dbReference>
<dbReference type="EMBL" id="CADCUE010000295">
    <property type="protein sequence ID" value="CAA9362296.1"/>
    <property type="molecule type" value="Genomic_DNA"/>
</dbReference>
<organism evidence="4">
    <name type="scientific">uncultured Frankineae bacterium</name>
    <dbReference type="NCBI Taxonomy" id="437475"/>
    <lineage>
        <taxon>Bacteria</taxon>
        <taxon>Bacillati</taxon>
        <taxon>Actinomycetota</taxon>
        <taxon>Actinomycetes</taxon>
        <taxon>Frankiales</taxon>
        <taxon>environmental samples</taxon>
    </lineage>
</organism>
<dbReference type="InterPro" id="IPR013653">
    <property type="entry name" value="GCN5-like_dom"/>
</dbReference>
<dbReference type="Pfam" id="PF08445">
    <property type="entry name" value="FR47"/>
    <property type="match status" value="1"/>
</dbReference>
<dbReference type="Gene3D" id="3.40.630.30">
    <property type="match status" value="1"/>
</dbReference>
<sequence>MHVASLGTAAEVLVATSHDPFARGTLRRPLLQGWSTEGAAAWIAIDNEERTSYLSALGDPGAVGALVGALLPELPPRQRLTVPRGTPARFPAWAGMTGTDWDFRWLPEPPPGQRGEERVEPVDDDPAVAQLLAASSSRASVQPGDEAVRRWVGVRDASGALLACAADTSSATGVGHLSSIAVTPTARGRGLGKAVTAALARQLFEDGSDVVTLGMYADNPEGRALYDALGFRDEHPFTSGPLVVRDRW</sequence>
<evidence type="ECO:0000313" key="4">
    <source>
        <dbReference type="EMBL" id="CAA9362296.1"/>
    </source>
</evidence>
<dbReference type="InterPro" id="IPR050832">
    <property type="entry name" value="Bact_Acetyltransf"/>
</dbReference>